<dbReference type="Proteomes" id="UP000001026">
    <property type="component" value="Chromosome"/>
</dbReference>
<protein>
    <submittedName>
        <fullName evidence="1">Possible Small, acid-soluble spore proteins, a</fullName>
    </submittedName>
</protein>
<dbReference type="HOGENOM" id="CLU_173392_0_0_3"/>
<proteinExistence type="predicted"/>
<organism evidence="1 2">
    <name type="scientific">Prochlorococcus marinus subsp. pastoris (strain CCMP1986 / NIES-2087 / MED4)</name>
    <dbReference type="NCBI Taxonomy" id="59919"/>
    <lineage>
        <taxon>Bacteria</taxon>
        <taxon>Bacillati</taxon>
        <taxon>Cyanobacteriota</taxon>
        <taxon>Cyanophyceae</taxon>
        <taxon>Synechococcales</taxon>
        <taxon>Prochlorococcaceae</taxon>
        <taxon>Prochlorococcus</taxon>
    </lineage>
</organism>
<evidence type="ECO:0000313" key="1">
    <source>
        <dbReference type="EMBL" id="CAE18810.1"/>
    </source>
</evidence>
<dbReference type="AlphaFoldDB" id="Q7TUE8"/>
<evidence type="ECO:0000313" key="2">
    <source>
        <dbReference type="Proteomes" id="UP000001026"/>
    </source>
</evidence>
<dbReference type="EMBL" id="BX548174">
    <property type="protein sequence ID" value="CAE18810.1"/>
    <property type="molecule type" value="Genomic_DNA"/>
</dbReference>
<name>Q7TUE8_PROMP</name>
<dbReference type="KEGG" id="pmm:PMM0351"/>
<gene>
    <name evidence="1" type="ordered locus">PMM0351</name>
</gene>
<reference evidence="1 2" key="1">
    <citation type="journal article" date="2003" name="Nature">
        <title>Genome divergence in two Prochlorococcus ecotypes reflects oceanic niche differentiation.</title>
        <authorList>
            <person name="Rocap G."/>
            <person name="Larimer F.W."/>
            <person name="Lamerdin J.E."/>
            <person name="Malfatti S."/>
            <person name="Chain P."/>
            <person name="Ahlgren N.A."/>
            <person name="Arellano A."/>
            <person name="Coleman M."/>
            <person name="Hauser L."/>
            <person name="Hess W.R."/>
            <person name="Johnson Z.I."/>
            <person name="Land M.L."/>
            <person name="Lindell D."/>
            <person name="Post A.F."/>
            <person name="Regala W."/>
            <person name="Shah M."/>
            <person name="Shaw S.L."/>
            <person name="Steglich C."/>
            <person name="Sullivan M.B."/>
            <person name="Ting C.S."/>
            <person name="Tolonen A."/>
            <person name="Webb E.A."/>
            <person name="Zinser E.R."/>
            <person name="Chisholm S.W."/>
        </authorList>
    </citation>
    <scope>NUCLEOTIDE SEQUENCE [LARGE SCALE GENOMIC DNA]</scope>
    <source>
        <strain evidence="2">CCMP1986 / NIES-2087 / MED4</strain>
    </source>
</reference>
<accession>Q7TUE8</accession>
<dbReference type="RefSeq" id="WP_011131988.1">
    <property type="nucleotide sequence ID" value="NC_005072.1"/>
</dbReference>
<sequence length="86" mass="9662">MYNNLSEQAFNQLLLQIAGKKLIDSLNMIDSDSKSKIEKCIAITNEEYSYALSLQADCVPDSKRMIIQAQKRLEGLEALLTLAKLI</sequence>